<sequence>MMLKIALDNSERSLPQKEAAIETVPVKITSPLPLSLQNSLATLIQCSFAQLPSQTLSTVNLDSVDTLSKQADRIKVETKETMTEEQPDSKSDSIYILVQKEKRKYQLMMEKVIEDKKKKASEIDNLKVEIDLLKRVMNLAGVSVETKDLQAILRNSTVLTGKSGVLPPIPKLQKKTKNGKNVPVLSNKQKAESKEECKSSDIATTCAELVKTEPEILIPFDKIVDNAILHEEDSVSLDSPIETELEFESHLERSISPTTNATYKDTMTEVDGMVSHSEPVGFRNDADSGGIIKNELNLNELTQNETLNDLFSEGITAITPPTDQKKPGSFRSSRYKLKSDPSEIPAILTHNQNLDYNNRAHLYLDSYSYVESDASSATKVPQIGNGRKEKTLPPIVDRKGVLGLAKESFKNAKTTYSGRFWRAKIVKDKQLKDLHEKTL</sequence>
<reference evidence="2" key="1">
    <citation type="submission" date="2020-05" db="EMBL/GenBank/DDBJ databases">
        <title>Phylogenomic resolution of chytrid fungi.</title>
        <authorList>
            <person name="Stajich J.E."/>
            <person name="Amses K."/>
            <person name="Simmons R."/>
            <person name="Seto K."/>
            <person name="Myers J."/>
            <person name="Bonds A."/>
            <person name="Quandt C.A."/>
            <person name="Barry K."/>
            <person name="Liu P."/>
            <person name="Grigoriev I."/>
            <person name="Longcore J.E."/>
            <person name="James T.Y."/>
        </authorList>
    </citation>
    <scope>NUCLEOTIDE SEQUENCE</scope>
    <source>
        <strain evidence="2">PLAUS21</strain>
    </source>
</reference>
<dbReference type="Proteomes" id="UP001210925">
    <property type="component" value="Unassembled WGS sequence"/>
</dbReference>
<protein>
    <submittedName>
        <fullName evidence="2">Uncharacterized protein</fullName>
    </submittedName>
</protein>
<dbReference type="AlphaFoldDB" id="A0AAD5Y4R0"/>
<name>A0AAD5Y4R0_9FUNG</name>
<keyword evidence="3" id="KW-1185">Reference proteome</keyword>
<keyword evidence="1" id="KW-0175">Coiled coil</keyword>
<evidence type="ECO:0000313" key="2">
    <source>
        <dbReference type="EMBL" id="KAJ3259316.1"/>
    </source>
</evidence>
<dbReference type="EMBL" id="JADGKB010000019">
    <property type="protein sequence ID" value="KAJ3259316.1"/>
    <property type="molecule type" value="Genomic_DNA"/>
</dbReference>
<proteinExistence type="predicted"/>
<organism evidence="2 3">
    <name type="scientific">Boothiomyces macroporosus</name>
    <dbReference type="NCBI Taxonomy" id="261099"/>
    <lineage>
        <taxon>Eukaryota</taxon>
        <taxon>Fungi</taxon>
        <taxon>Fungi incertae sedis</taxon>
        <taxon>Chytridiomycota</taxon>
        <taxon>Chytridiomycota incertae sedis</taxon>
        <taxon>Chytridiomycetes</taxon>
        <taxon>Rhizophydiales</taxon>
        <taxon>Terramycetaceae</taxon>
        <taxon>Boothiomyces</taxon>
    </lineage>
</organism>
<comment type="caution">
    <text evidence="2">The sequence shown here is derived from an EMBL/GenBank/DDBJ whole genome shotgun (WGS) entry which is preliminary data.</text>
</comment>
<gene>
    <name evidence="2" type="ORF">HK103_002514</name>
</gene>
<evidence type="ECO:0000256" key="1">
    <source>
        <dbReference type="SAM" id="Coils"/>
    </source>
</evidence>
<feature type="coiled-coil region" evidence="1">
    <location>
        <begin position="109"/>
        <end position="136"/>
    </location>
</feature>
<evidence type="ECO:0000313" key="3">
    <source>
        <dbReference type="Proteomes" id="UP001210925"/>
    </source>
</evidence>
<accession>A0AAD5Y4R0</accession>